<dbReference type="EMBL" id="KQ416184">
    <property type="protein sequence ID" value="KOF98320.1"/>
    <property type="molecule type" value="Genomic_DNA"/>
</dbReference>
<dbReference type="AlphaFoldDB" id="A0A0L8IBC4"/>
<gene>
    <name evidence="2" type="ORF">OCBIM_22026137mg</name>
</gene>
<evidence type="ECO:0000256" key="1">
    <source>
        <dbReference type="SAM" id="SignalP"/>
    </source>
</evidence>
<evidence type="ECO:0000313" key="2">
    <source>
        <dbReference type="EMBL" id="KOF98320.1"/>
    </source>
</evidence>
<name>A0A0L8IBC4_OCTBM</name>
<evidence type="ECO:0008006" key="3">
    <source>
        <dbReference type="Google" id="ProtNLM"/>
    </source>
</evidence>
<proteinExistence type="predicted"/>
<feature type="signal peptide" evidence="1">
    <location>
        <begin position="1"/>
        <end position="15"/>
    </location>
</feature>
<reference evidence="2" key="1">
    <citation type="submission" date="2015-07" db="EMBL/GenBank/DDBJ databases">
        <title>MeaNS - Measles Nucleotide Surveillance Program.</title>
        <authorList>
            <person name="Tran T."/>
            <person name="Druce J."/>
        </authorList>
    </citation>
    <scope>NUCLEOTIDE SEQUENCE</scope>
    <source>
        <strain evidence="2">UCB-OBI-ISO-001</strain>
        <tissue evidence="2">Gonad</tissue>
    </source>
</reference>
<protein>
    <recommendedName>
        <fullName evidence="3">NADH dehydrogenase [ubiquinone] 1 alpha subcomplex subunit 1</fullName>
    </recommendedName>
</protein>
<organism evidence="2">
    <name type="scientific">Octopus bimaculoides</name>
    <name type="common">California two-spotted octopus</name>
    <dbReference type="NCBI Taxonomy" id="37653"/>
    <lineage>
        <taxon>Eukaryota</taxon>
        <taxon>Metazoa</taxon>
        <taxon>Spiralia</taxon>
        <taxon>Lophotrochozoa</taxon>
        <taxon>Mollusca</taxon>
        <taxon>Cephalopoda</taxon>
        <taxon>Coleoidea</taxon>
        <taxon>Octopodiformes</taxon>
        <taxon>Octopoda</taxon>
        <taxon>Incirrata</taxon>
        <taxon>Octopodidae</taxon>
        <taxon>Octopus</taxon>
    </lineage>
</organism>
<keyword evidence="1" id="KW-0732">Signal</keyword>
<sequence length="60" mass="7014">MFTTILFTGFSGLSAAYLMRRSPVREIHYDSLTAKRNRFWEYEEERKRVATGQYGAGLPH</sequence>
<feature type="chain" id="PRO_5012497833" description="NADH dehydrogenase [ubiquinone] 1 alpha subcomplex subunit 1" evidence="1">
    <location>
        <begin position="16"/>
        <end position="60"/>
    </location>
</feature>
<accession>A0A0L8IBC4</accession>